<keyword evidence="3" id="KW-1185">Reference proteome</keyword>
<gene>
    <name evidence="2" type="ORF">DYU05_01915</name>
</gene>
<dbReference type="EMBL" id="QWDE01000001">
    <property type="protein sequence ID" value="RFZ84404.1"/>
    <property type="molecule type" value="Genomic_DNA"/>
</dbReference>
<organism evidence="2 3">
    <name type="scientific">Mucilaginibacter terrenus</name>
    <dbReference type="NCBI Taxonomy" id="2482727"/>
    <lineage>
        <taxon>Bacteria</taxon>
        <taxon>Pseudomonadati</taxon>
        <taxon>Bacteroidota</taxon>
        <taxon>Sphingobacteriia</taxon>
        <taxon>Sphingobacteriales</taxon>
        <taxon>Sphingobacteriaceae</taxon>
        <taxon>Mucilaginibacter</taxon>
    </lineage>
</organism>
<feature type="domain" description="BON" evidence="1">
    <location>
        <begin position="45"/>
        <end position="111"/>
    </location>
</feature>
<sequence length="176" mass="19107">MLKLQGLREYPKVMNIIKAFKASSARLSAILVLTGLMVSAGCTTTDKDIKAEITQLAKTDVNFADVKYTVEDKRVTLTGSCPSKKSKDEVEKIIKGIRVVKDVVSRLQIAPVTLTNAFPIKQGVDSILAGYPTVIADVSETEVTLSGKITKPEVVPLLTAIRKLNPPTINNKLQVK</sequence>
<dbReference type="PROSITE" id="PS50914">
    <property type="entry name" value="BON"/>
    <property type="match status" value="1"/>
</dbReference>
<name>A0A3E2NTS5_9SPHI</name>
<reference evidence="2 3" key="1">
    <citation type="submission" date="2018-08" db="EMBL/GenBank/DDBJ databases">
        <title>Mucilaginibacter terrae sp. nov., isolated from manganese diggings.</title>
        <authorList>
            <person name="Huang Y."/>
            <person name="Zhou Z."/>
        </authorList>
    </citation>
    <scope>NUCLEOTIDE SEQUENCE [LARGE SCALE GENOMIC DNA]</scope>
    <source>
        <strain evidence="2 3">ZH6</strain>
    </source>
</reference>
<dbReference type="Proteomes" id="UP000260823">
    <property type="component" value="Unassembled WGS sequence"/>
</dbReference>
<evidence type="ECO:0000313" key="2">
    <source>
        <dbReference type="EMBL" id="RFZ84404.1"/>
    </source>
</evidence>
<accession>A0A3E2NTS5</accession>
<dbReference type="Gene3D" id="3.40.1520.20">
    <property type="match status" value="1"/>
</dbReference>
<proteinExistence type="predicted"/>
<protein>
    <submittedName>
        <fullName evidence="2">BON domain-containing protein</fullName>
    </submittedName>
</protein>
<dbReference type="AlphaFoldDB" id="A0A3E2NTS5"/>
<evidence type="ECO:0000313" key="3">
    <source>
        <dbReference type="Proteomes" id="UP000260823"/>
    </source>
</evidence>
<dbReference type="InterPro" id="IPR007055">
    <property type="entry name" value="BON_dom"/>
</dbReference>
<evidence type="ECO:0000259" key="1">
    <source>
        <dbReference type="PROSITE" id="PS50914"/>
    </source>
</evidence>
<dbReference type="Pfam" id="PF04972">
    <property type="entry name" value="BON"/>
    <property type="match status" value="1"/>
</dbReference>
<comment type="caution">
    <text evidence="2">The sequence shown here is derived from an EMBL/GenBank/DDBJ whole genome shotgun (WGS) entry which is preliminary data.</text>
</comment>